<comment type="caution">
    <text evidence="1">The sequence shown here is derived from an EMBL/GenBank/DDBJ whole genome shotgun (WGS) entry which is preliminary data.</text>
</comment>
<dbReference type="CDD" id="cd00085">
    <property type="entry name" value="HNHc"/>
    <property type="match status" value="1"/>
</dbReference>
<dbReference type="OrthoDB" id="4364653at2"/>
<dbReference type="Proteomes" id="UP000306628">
    <property type="component" value="Unassembled WGS sequence"/>
</dbReference>
<keyword evidence="1" id="KW-0255">Endonuclease</keyword>
<reference evidence="1 2" key="1">
    <citation type="submission" date="2019-05" db="EMBL/GenBank/DDBJ databases">
        <title>Draft genome sequence of Nonomuraea zeae DSM 100528.</title>
        <authorList>
            <person name="Saricaoglu S."/>
            <person name="Isik K."/>
        </authorList>
    </citation>
    <scope>NUCLEOTIDE SEQUENCE [LARGE SCALE GENOMIC DNA]</scope>
    <source>
        <strain evidence="1 2">DSM 100528</strain>
    </source>
</reference>
<dbReference type="Gene3D" id="1.10.30.50">
    <property type="match status" value="1"/>
</dbReference>
<dbReference type="AlphaFoldDB" id="A0A5S4GBQ1"/>
<keyword evidence="1" id="KW-0378">Hydrolase</keyword>
<gene>
    <name evidence="1" type="ORF">ETD85_30755</name>
</gene>
<proteinExistence type="predicted"/>
<dbReference type="RefSeq" id="WP_138693302.1">
    <property type="nucleotide sequence ID" value="NZ_JBHSAZ010000081.1"/>
</dbReference>
<evidence type="ECO:0000313" key="1">
    <source>
        <dbReference type="EMBL" id="TMR29901.1"/>
    </source>
</evidence>
<dbReference type="EMBL" id="VCKX01000110">
    <property type="protein sequence ID" value="TMR29901.1"/>
    <property type="molecule type" value="Genomic_DNA"/>
</dbReference>
<sequence>MTVEFFRAEPTARSSWRLAVLMGLNARTYKFALGEALLGAAAEGRTDILLSDLAEPYAMSLVHHLARAPQAPSGTVVGGSDPLAVAQREAAESVRLGAPTEELRAVAMKSMPAMVMQKFHNLPGGGEVPHRFYEVTGPARQRVVRLSDHLREVALSDQAVSLREELGARWSIVETSFAAEVGRSLIQEGVAVDLETLRITDKQRRRPVTGLTASVIGFQHGRCNICADPLIPNIDNVAVDHVFPYSFKRLIGPAIDLDAIWNLAPAHAACNLRKSNQPPDRGQLTRLAQRNEAIMQSPHPLKRTLQITLLRHGFKGAGTGEWFGFIRQVHGLLQS</sequence>
<dbReference type="GO" id="GO:0004519">
    <property type="term" value="F:endonuclease activity"/>
    <property type="evidence" value="ECO:0007669"/>
    <property type="project" value="UniProtKB-KW"/>
</dbReference>
<accession>A0A5S4GBQ1</accession>
<organism evidence="1 2">
    <name type="scientific">Nonomuraea zeae</name>
    <dbReference type="NCBI Taxonomy" id="1642303"/>
    <lineage>
        <taxon>Bacteria</taxon>
        <taxon>Bacillati</taxon>
        <taxon>Actinomycetota</taxon>
        <taxon>Actinomycetes</taxon>
        <taxon>Streptosporangiales</taxon>
        <taxon>Streptosporangiaceae</taxon>
        <taxon>Nonomuraea</taxon>
    </lineage>
</organism>
<keyword evidence="2" id="KW-1185">Reference proteome</keyword>
<protein>
    <submittedName>
        <fullName evidence="1">HNH endonuclease</fullName>
    </submittedName>
</protein>
<name>A0A5S4GBQ1_9ACTN</name>
<dbReference type="InterPro" id="IPR003615">
    <property type="entry name" value="HNH_nuc"/>
</dbReference>
<evidence type="ECO:0000313" key="2">
    <source>
        <dbReference type="Proteomes" id="UP000306628"/>
    </source>
</evidence>
<keyword evidence="1" id="KW-0540">Nuclease</keyword>